<organism evidence="2 3">
    <name type="scientific">Aurantiacibacter gilvus</name>
    <dbReference type="NCBI Taxonomy" id="3139141"/>
    <lineage>
        <taxon>Bacteria</taxon>
        <taxon>Pseudomonadati</taxon>
        <taxon>Pseudomonadota</taxon>
        <taxon>Alphaproteobacteria</taxon>
        <taxon>Sphingomonadales</taxon>
        <taxon>Erythrobacteraceae</taxon>
        <taxon>Aurantiacibacter</taxon>
    </lineage>
</organism>
<dbReference type="SUPFAM" id="SSF54593">
    <property type="entry name" value="Glyoxalase/Bleomycin resistance protein/Dihydroxybiphenyl dioxygenase"/>
    <property type="match status" value="1"/>
</dbReference>
<feature type="domain" description="VOC" evidence="1">
    <location>
        <begin position="3"/>
        <end position="125"/>
    </location>
</feature>
<dbReference type="CDD" id="cd07262">
    <property type="entry name" value="VOC_like"/>
    <property type="match status" value="1"/>
</dbReference>
<keyword evidence="3" id="KW-1185">Reference proteome</keyword>
<dbReference type="PANTHER" id="PTHR35006:SF4">
    <property type="entry name" value="BLR7706 PROTEIN"/>
    <property type="match status" value="1"/>
</dbReference>
<accession>A0ABU9IFT5</accession>
<reference evidence="2 3" key="1">
    <citation type="submission" date="2024-04" db="EMBL/GenBank/DDBJ databases">
        <title>Aurantiacibacter sp. DGU6 16S ribosomal RNA gene Genome sequencing and assembly.</title>
        <authorList>
            <person name="Park S."/>
        </authorList>
    </citation>
    <scope>NUCLEOTIDE SEQUENCE [LARGE SCALE GENOMIC DNA]</scope>
    <source>
        <strain evidence="2 3">DGU6</strain>
    </source>
</reference>
<gene>
    <name evidence="2" type="ORF">AAEO60_11410</name>
</gene>
<name>A0ABU9IFT5_9SPHN</name>
<comment type="caution">
    <text evidence="2">The sequence shown here is derived from an EMBL/GenBank/DDBJ whole genome shotgun (WGS) entry which is preliminary data.</text>
</comment>
<proteinExistence type="predicted"/>
<dbReference type="InterPro" id="IPR004360">
    <property type="entry name" value="Glyas_Fos-R_dOase_dom"/>
</dbReference>
<dbReference type="Gene3D" id="3.10.180.10">
    <property type="entry name" value="2,3-Dihydroxybiphenyl 1,2-Dioxygenase, domain 1"/>
    <property type="match status" value="1"/>
</dbReference>
<dbReference type="Pfam" id="PF00903">
    <property type="entry name" value="Glyoxalase"/>
    <property type="match status" value="1"/>
</dbReference>
<dbReference type="InterPro" id="IPR029068">
    <property type="entry name" value="Glyas_Bleomycin-R_OHBP_Dase"/>
</dbReference>
<protein>
    <submittedName>
        <fullName evidence="2">VOC family protein</fullName>
    </submittedName>
</protein>
<evidence type="ECO:0000313" key="3">
    <source>
        <dbReference type="Proteomes" id="UP001497045"/>
    </source>
</evidence>
<dbReference type="PROSITE" id="PS51819">
    <property type="entry name" value="VOC"/>
    <property type="match status" value="1"/>
</dbReference>
<dbReference type="PANTHER" id="PTHR35006">
    <property type="entry name" value="GLYOXALASE FAMILY PROTEIN (AFU_ORTHOLOGUE AFUA_5G14830)"/>
    <property type="match status" value="1"/>
</dbReference>
<dbReference type="EMBL" id="JBBYHV010000002">
    <property type="protein sequence ID" value="MEL1251280.1"/>
    <property type="molecule type" value="Genomic_DNA"/>
</dbReference>
<evidence type="ECO:0000259" key="1">
    <source>
        <dbReference type="PROSITE" id="PS51819"/>
    </source>
</evidence>
<dbReference type="Proteomes" id="UP001497045">
    <property type="component" value="Unassembled WGS sequence"/>
</dbReference>
<sequence>MNILDHISLGVPAIDAARRFYDPVMASLGLSCLAANGAFAAYGKDAVQFLVMVPADGDDFTRGNGTHVAFQAETPANVDHFHAASLKAGGMCAGKPGPRPDYPAADVYAGFVIDPFGHKLEAIHNGFAA</sequence>
<dbReference type="RefSeq" id="WP_341673839.1">
    <property type="nucleotide sequence ID" value="NZ_JBBYHV010000002.1"/>
</dbReference>
<dbReference type="InterPro" id="IPR037523">
    <property type="entry name" value="VOC_core"/>
</dbReference>
<evidence type="ECO:0000313" key="2">
    <source>
        <dbReference type="EMBL" id="MEL1251280.1"/>
    </source>
</evidence>